<dbReference type="EMBL" id="KV423973">
    <property type="protein sequence ID" value="KZT56736.1"/>
    <property type="molecule type" value="Genomic_DNA"/>
</dbReference>
<protein>
    <submittedName>
        <fullName evidence="2">Uncharacterized protein</fullName>
    </submittedName>
</protein>
<gene>
    <name evidence="2" type="ORF">CALCODRAFT_308976</name>
</gene>
<keyword evidence="3" id="KW-1185">Reference proteome</keyword>
<feature type="region of interest" description="Disordered" evidence="1">
    <location>
        <begin position="120"/>
        <end position="162"/>
    </location>
</feature>
<dbReference type="Proteomes" id="UP000076842">
    <property type="component" value="Unassembled WGS sequence"/>
</dbReference>
<dbReference type="AlphaFoldDB" id="A0A165FH30"/>
<organism evidence="2 3">
    <name type="scientific">Calocera cornea HHB12733</name>
    <dbReference type="NCBI Taxonomy" id="1353952"/>
    <lineage>
        <taxon>Eukaryota</taxon>
        <taxon>Fungi</taxon>
        <taxon>Dikarya</taxon>
        <taxon>Basidiomycota</taxon>
        <taxon>Agaricomycotina</taxon>
        <taxon>Dacrymycetes</taxon>
        <taxon>Dacrymycetales</taxon>
        <taxon>Dacrymycetaceae</taxon>
        <taxon>Calocera</taxon>
    </lineage>
</organism>
<proteinExistence type="predicted"/>
<accession>A0A165FH30</accession>
<evidence type="ECO:0000256" key="1">
    <source>
        <dbReference type="SAM" id="MobiDB-lite"/>
    </source>
</evidence>
<evidence type="ECO:0000313" key="3">
    <source>
        <dbReference type="Proteomes" id="UP000076842"/>
    </source>
</evidence>
<name>A0A165FH30_9BASI</name>
<sequence>MTLEAPWRILAIHSPPSGGDSALDSHSGSALQWFGRARLLRRAPAIHDRDSRRVTSLHPLGGFGNPHTYYTHYVVLVVHSSRTLIGLLGADHTPSTCRARSTVVRVNALWQRRAIAIPRPDTHPPAVTLTTPHRPSPSPSPIAQPIPPQPRPQCSHHPLPLAPLPLPPSPFSNLSASVHRRRSVAILIT</sequence>
<feature type="compositionally biased region" description="Pro residues" evidence="1">
    <location>
        <begin position="134"/>
        <end position="151"/>
    </location>
</feature>
<reference evidence="2 3" key="1">
    <citation type="journal article" date="2016" name="Mol. Biol. Evol.">
        <title>Comparative Genomics of Early-Diverging Mushroom-Forming Fungi Provides Insights into the Origins of Lignocellulose Decay Capabilities.</title>
        <authorList>
            <person name="Nagy L.G."/>
            <person name="Riley R."/>
            <person name="Tritt A."/>
            <person name="Adam C."/>
            <person name="Daum C."/>
            <person name="Floudas D."/>
            <person name="Sun H."/>
            <person name="Yadav J.S."/>
            <person name="Pangilinan J."/>
            <person name="Larsson K.H."/>
            <person name="Matsuura K."/>
            <person name="Barry K."/>
            <person name="Labutti K."/>
            <person name="Kuo R."/>
            <person name="Ohm R.A."/>
            <person name="Bhattacharya S.S."/>
            <person name="Shirouzu T."/>
            <person name="Yoshinaga Y."/>
            <person name="Martin F.M."/>
            <person name="Grigoriev I.V."/>
            <person name="Hibbett D.S."/>
        </authorList>
    </citation>
    <scope>NUCLEOTIDE SEQUENCE [LARGE SCALE GENOMIC DNA]</scope>
    <source>
        <strain evidence="2 3">HHB12733</strain>
    </source>
</reference>
<dbReference type="InParanoid" id="A0A165FH30"/>
<evidence type="ECO:0000313" key="2">
    <source>
        <dbReference type="EMBL" id="KZT56736.1"/>
    </source>
</evidence>